<feature type="region of interest" description="Disordered" evidence="1">
    <location>
        <begin position="1"/>
        <end position="156"/>
    </location>
</feature>
<proteinExistence type="predicted"/>
<evidence type="ECO:0000313" key="6">
    <source>
        <dbReference type="Proteomes" id="UP000050139"/>
    </source>
</evidence>
<evidence type="ECO:0000313" key="8">
    <source>
        <dbReference type="Proteomes" id="UP000189452"/>
    </source>
</evidence>
<accession>A0A0E7XF68</accession>
<dbReference type="AlphaFoldDB" id="A0A0E7XF68"/>
<reference evidence="4 8" key="3">
    <citation type="submission" date="2016-04" db="EMBL/GenBank/DDBJ databases">
        <authorList>
            <person name="Bigi M."/>
            <person name="Bigi F."/>
            <person name="Soria M.A."/>
        </authorList>
    </citation>
    <scope>NUCLEOTIDE SEQUENCE [LARGE SCALE GENOMIC DNA]</scope>
    <source>
        <strain evidence="4 8">6548</strain>
    </source>
</reference>
<dbReference type="EMBL" id="LWDQ01000001">
    <property type="protein sequence ID" value="OMH60833.1"/>
    <property type="molecule type" value="Genomic_DNA"/>
</dbReference>
<evidence type="ECO:0000313" key="7">
    <source>
        <dbReference type="Proteomes" id="UP000050164"/>
    </source>
</evidence>
<name>A0A0E7XF68_MYCTX</name>
<feature type="compositionally biased region" description="Low complexity" evidence="1">
    <location>
        <begin position="118"/>
        <end position="132"/>
    </location>
</feature>
<reference evidence="5 9" key="5">
    <citation type="submission" date="2018-08" db="EMBL/GenBank/DDBJ databases">
        <authorList>
            <person name="Fokvardsen B D."/>
            <person name="Norman A."/>
        </authorList>
    </citation>
    <scope>NUCLEOTIDE SEQUENCE [LARGE SCALE GENOMIC DNA]</scope>
    <source>
        <strain evidence="5 9">DKC2</strain>
    </source>
</reference>
<dbReference type="EMBL" id="COPH01000015">
    <property type="protein sequence ID" value="CLW24903.1"/>
    <property type="molecule type" value="Genomic_DNA"/>
</dbReference>
<organism evidence="4 8">
    <name type="scientific">Mycobacterium tuberculosis</name>
    <dbReference type="NCBI Taxonomy" id="1773"/>
    <lineage>
        <taxon>Bacteria</taxon>
        <taxon>Bacillati</taxon>
        <taxon>Actinomycetota</taxon>
        <taxon>Actinomycetes</taxon>
        <taxon>Mycobacteriales</taxon>
        <taxon>Mycobacteriaceae</taxon>
        <taxon>Mycobacterium</taxon>
        <taxon>Mycobacterium tuberculosis complex</taxon>
    </lineage>
</organism>
<dbReference type="Proteomes" id="UP000189452">
    <property type="component" value="Chromosome"/>
</dbReference>
<sequence length="206" mass="21615">MWTSAGPADRHSWRPKPGPTSPPSADRRRPGTRGARPPARRSRWAPTPADRPGPGRLPARSWCVAHPGGPVKPPAVPRAARRIRPSRCRPRKPADRGARPGRHRGAPDSNWAMRRRTAGLPPAAAAAASPAGSRRHGPAPHQAATSKGSVRCGSEPSVPLQCSAARAIWPIAAARFVDNVVAVDSAAGKITSWVGVNYSAQLASAG</sequence>
<dbReference type="Proteomes" id="UP000050164">
    <property type="component" value="Unassembled WGS sequence"/>
</dbReference>
<evidence type="ECO:0000313" key="3">
    <source>
        <dbReference type="EMBL" id="CLW24903.1"/>
    </source>
</evidence>
<dbReference type="EMBL" id="CNFT01001599">
    <property type="protein sequence ID" value="CKT45091.1"/>
    <property type="molecule type" value="Genomic_DNA"/>
</dbReference>
<feature type="compositionally biased region" description="Basic residues" evidence="1">
    <location>
        <begin position="79"/>
        <end position="91"/>
    </location>
</feature>
<protein>
    <submittedName>
        <fullName evidence="4">Uncharacterized protein</fullName>
    </submittedName>
</protein>
<evidence type="ECO:0000313" key="2">
    <source>
        <dbReference type="EMBL" id="CKT45091.1"/>
    </source>
</evidence>
<evidence type="ECO:0000313" key="4">
    <source>
        <dbReference type="EMBL" id="OMH60833.1"/>
    </source>
</evidence>
<gene>
    <name evidence="4" type="ORF">A4S10_03018</name>
    <name evidence="5" type="ORF">DKC2_3075</name>
    <name evidence="2" type="ORF">ERS027659_04427</name>
    <name evidence="3" type="ORF">ERS094118_02194</name>
</gene>
<evidence type="ECO:0000313" key="9">
    <source>
        <dbReference type="Proteomes" id="UP000300237"/>
    </source>
</evidence>
<dbReference type="Proteomes" id="UP000300237">
    <property type="component" value="Chromosome"/>
</dbReference>
<evidence type="ECO:0000256" key="1">
    <source>
        <dbReference type="SAM" id="MobiDB-lite"/>
    </source>
</evidence>
<evidence type="ECO:0000313" key="5">
    <source>
        <dbReference type="EMBL" id="VCU51173.1"/>
    </source>
</evidence>
<reference evidence="3 6" key="2">
    <citation type="submission" date="2015-03" db="EMBL/GenBank/DDBJ databases">
        <authorList>
            <consortium name="Pathogen Informatics"/>
            <person name="Murphy D."/>
        </authorList>
    </citation>
    <scope>NUCLEOTIDE SEQUENCE [LARGE SCALE GENOMIC DNA]</scope>
    <source>
        <strain evidence="3 6">0268S</strain>
    </source>
</reference>
<reference evidence="4 8" key="4">
    <citation type="submission" date="2017-02" db="EMBL/GenBank/DDBJ databases">
        <title>Protein polymorphisms may explain contrasting epidemiological fitness of two variants of a multidrug-resistant Mycobacterium tuberculosis strain.</title>
        <authorList>
            <person name="Bigi M.M."/>
            <person name="Lopez B."/>
            <person name="Blanco F.C."/>
            <person name="Sasiain M.C."/>
            <person name="De La Barrera S."/>
            <person name="Ritacco V."/>
            <person name="Bigi F."/>
            <person name="Soria M.A."/>
        </authorList>
    </citation>
    <scope>NUCLEOTIDE SEQUENCE [LARGE SCALE GENOMIC DNA]</scope>
    <source>
        <strain evidence="4 8">6548</strain>
    </source>
</reference>
<dbReference type="Proteomes" id="UP000050139">
    <property type="component" value="Unassembled WGS sequence"/>
</dbReference>
<dbReference type="EMBL" id="LR027516">
    <property type="protein sequence ID" value="VCU51173.1"/>
    <property type="molecule type" value="Genomic_DNA"/>
</dbReference>
<reference evidence="2 7" key="1">
    <citation type="submission" date="2015-03" db="EMBL/GenBank/DDBJ databases">
        <authorList>
            <consortium name="Pathogen Informatics"/>
        </authorList>
    </citation>
    <scope>NUCLEOTIDE SEQUENCE [LARGE SCALE GENOMIC DNA]</scope>
    <source>
        <strain evidence="2 7">Bir 185</strain>
    </source>
</reference>